<evidence type="ECO:0000256" key="2">
    <source>
        <dbReference type="ARBA" id="ARBA00003852"/>
    </source>
</evidence>
<comment type="cofactor">
    <cofactor evidence="1">
        <name>[4Fe-4S] cluster</name>
        <dbReference type="ChEBI" id="CHEBI:49883"/>
    </cofactor>
</comment>
<evidence type="ECO:0000256" key="3">
    <source>
        <dbReference type="ARBA" id="ARBA00009777"/>
    </source>
</evidence>
<dbReference type="GO" id="GO:0051539">
    <property type="term" value="F:4 iron, 4 sulfur cluster binding"/>
    <property type="evidence" value="ECO:0007669"/>
    <property type="project" value="UniProtKB-KW"/>
</dbReference>
<dbReference type="GO" id="GO:0046872">
    <property type="term" value="F:metal ion binding"/>
    <property type="evidence" value="ECO:0007669"/>
    <property type="project" value="UniProtKB-KW"/>
</dbReference>
<dbReference type="OrthoDB" id="9782387at2"/>
<dbReference type="PIRSF" id="PIRSF000368">
    <property type="entry name" value="NrdG"/>
    <property type="match status" value="1"/>
</dbReference>
<evidence type="ECO:0000256" key="6">
    <source>
        <dbReference type="ARBA" id="ARBA00022691"/>
    </source>
</evidence>
<evidence type="ECO:0000256" key="10">
    <source>
        <dbReference type="ARBA" id="ARBA00023014"/>
    </source>
</evidence>
<proteinExistence type="inferred from homology"/>
<evidence type="ECO:0000256" key="1">
    <source>
        <dbReference type="ARBA" id="ARBA00001966"/>
    </source>
</evidence>
<comment type="similarity">
    <text evidence="3 12">Belongs to the organic radical-activating enzymes family.</text>
</comment>
<name>A0A366I990_9FIRM</name>
<evidence type="ECO:0000256" key="7">
    <source>
        <dbReference type="ARBA" id="ARBA00022723"/>
    </source>
</evidence>
<sequence>MNIRVAGIVKESIVDGPGIRYVIFAQGCKHNCPGCHNPRTHSFDEGYMVDIDDIIKELSLNPLLDGITFSGGEPLEQGDEFLDLAKRIKENSNLNIMVYTGYLYEAIIHSQNNSWKELLHLCDILVDGPFMEKEKDYRLVFKGSKNQRIINLKESKKEGRIILME</sequence>
<evidence type="ECO:0000256" key="4">
    <source>
        <dbReference type="ARBA" id="ARBA00014281"/>
    </source>
</evidence>
<dbReference type="NCBIfam" id="TIGR02491">
    <property type="entry name" value="NrdG"/>
    <property type="match status" value="1"/>
</dbReference>
<dbReference type="PANTHER" id="PTHR30352:SF2">
    <property type="entry name" value="ANAEROBIC RIBONUCLEOSIDE-TRIPHOSPHATE REDUCTASE-ACTIVATING PROTEIN"/>
    <property type="match status" value="1"/>
</dbReference>
<dbReference type="SFLD" id="SFLDG01063">
    <property type="entry name" value="activating_enzymes__group_1"/>
    <property type="match status" value="1"/>
</dbReference>
<dbReference type="EMBL" id="QNRX01000008">
    <property type="protein sequence ID" value="RBP64516.1"/>
    <property type="molecule type" value="Genomic_DNA"/>
</dbReference>
<comment type="function">
    <text evidence="2 12">Activation of anaerobic ribonucleoside-triphosphate reductase under anaerobic conditions by generation of an organic free radical, using S-adenosylmethionine and reduced flavodoxin as cosubstrates to produce 5'-deoxy-adenosine.</text>
</comment>
<keyword evidence="15" id="KW-1185">Reference proteome</keyword>
<evidence type="ECO:0000313" key="14">
    <source>
        <dbReference type="EMBL" id="RBP64516.1"/>
    </source>
</evidence>
<reference evidence="14 15" key="1">
    <citation type="submission" date="2018-06" db="EMBL/GenBank/DDBJ databases">
        <title>Genomic Encyclopedia of Type Strains, Phase IV (KMG-IV): sequencing the most valuable type-strain genomes for metagenomic binning, comparative biology and taxonomic classification.</title>
        <authorList>
            <person name="Goeker M."/>
        </authorList>
    </citation>
    <scope>NUCLEOTIDE SEQUENCE [LARGE SCALE GENOMIC DNA]</scope>
    <source>
        <strain evidence="14 15">DSM 22112</strain>
    </source>
</reference>
<dbReference type="PROSITE" id="PS01087">
    <property type="entry name" value="RADICAL_ACTIVATING"/>
    <property type="match status" value="1"/>
</dbReference>
<dbReference type="Pfam" id="PF13353">
    <property type="entry name" value="Fer4_12"/>
    <property type="match status" value="1"/>
</dbReference>
<dbReference type="InterPro" id="IPR013785">
    <property type="entry name" value="Aldolase_TIM"/>
</dbReference>
<evidence type="ECO:0000256" key="12">
    <source>
        <dbReference type="PIRNR" id="PIRNR000368"/>
    </source>
</evidence>
<keyword evidence="9" id="KW-0408">Iron</keyword>
<keyword evidence="5" id="KW-0004">4Fe-4S</keyword>
<dbReference type="Proteomes" id="UP000253490">
    <property type="component" value="Unassembled WGS sequence"/>
</dbReference>
<evidence type="ECO:0000256" key="5">
    <source>
        <dbReference type="ARBA" id="ARBA00022485"/>
    </source>
</evidence>
<gene>
    <name evidence="14" type="ORF">DES36_108141</name>
</gene>
<dbReference type="GO" id="GO:0043365">
    <property type="term" value="F:[formate-C-acetyltransferase]-activating enzyme activity"/>
    <property type="evidence" value="ECO:0007669"/>
    <property type="project" value="InterPro"/>
</dbReference>
<dbReference type="RefSeq" id="WP_113920664.1">
    <property type="nucleotide sequence ID" value="NZ_QNRX01000008.1"/>
</dbReference>
<dbReference type="CDD" id="cd01335">
    <property type="entry name" value="Radical_SAM"/>
    <property type="match status" value="1"/>
</dbReference>
<dbReference type="InterPro" id="IPR001989">
    <property type="entry name" value="Radical_activat_CS"/>
</dbReference>
<keyword evidence="8 12" id="KW-0560">Oxidoreductase</keyword>
<dbReference type="SFLD" id="SFLDG01066">
    <property type="entry name" value="organic_radical-activating_enz"/>
    <property type="match status" value="1"/>
</dbReference>
<dbReference type="AlphaFoldDB" id="A0A366I990"/>
<dbReference type="EC" id="1.97.1.-" evidence="12"/>
<organism evidence="14 15">
    <name type="scientific">Alkalibaculum bacchi</name>
    <dbReference type="NCBI Taxonomy" id="645887"/>
    <lineage>
        <taxon>Bacteria</taxon>
        <taxon>Bacillati</taxon>
        <taxon>Bacillota</taxon>
        <taxon>Clostridia</taxon>
        <taxon>Eubacteriales</taxon>
        <taxon>Eubacteriaceae</taxon>
        <taxon>Alkalibaculum</taxon>
    </lineage>
</organism>
<dbReference type="PANTHER" id="PTHR30352">
    <property type="entry name" value="PYRUVATE FORMATE-LYASE-ACTIVATING ENZYME"/>
    <property type="match status" value="1"/>
</dbReference>
<dbReference type="SFLD" id="SFLDF00299">
    <property type="entry name" value="anaerobic_ribonucleoside-triph"/>
    <property type="match status" value="1"/>
</dbReference>
<protein>
    <recommendedName>
        <fullName evidence="4 12">Anaerobic ribonucleoside-triphosphate reductase-activating protein</fullName>
        <ecNumber evidence="12">1.97.1.-</ecNumber>
    </recommendedName>
</protein>
<accession>A0A366I990</accession>
<evidence type="ECO:0000313" key="15">
    <source>
        <dbReference type="Proteomes" id="UP000253490"/>
    </source>
</evidence>
<comment type="caution">
    <text evidence="14">The sequence shown here is derived from an EMBL/GenBank/DDBJ whole genome shotgun (WGS) entry which is preliminary data.</text>
</comment>
<keyword evidence="7" id="KW-0479">Metal-binding</keyword>
<evidence type="ECO:0000259" key="13">
    <source>
        <dbReference type="PROSITE" id="PS51918"/>
    </source>
</evidence>
<feature type="domain" description="Radical SAM core" evidence="13">
    <location>
        <begin position="14"/>
        <end position="165"/>
    </location>
</feature>
<keyword evidence="6" id="KW-0949">S-adenosyl-L-methionine</keyword>
<dbReference type="SFLD" id="SFLDS00029">
    <property type="entry name" value="Radical_SAM"/>
    <property type="match status" value="1"/>
</dbReference>
<dbReference type="PROSITE" id="PS51918">
    <property type="entry name" value="RADICAL_SAM"/>
    <property type="match status" value="1"/>
</dbReference>
<evidence type="ECO:0000256" key="8">
    <source>
        <dbReference type="ARBA" id="ARBA00023002"/>
    </source>
</evidence>
<comment type="catalytic activity">
    <reaction evidence="11">
        <text>glycyl-[protein] + reduced [flavodoxin] + S-adenosyl-L-methionine = glycin-2-yl radical-[protein] + semiquinone [flavodoxin] + 5'-deoxyadenosine + L-methionine + H(+)</text>
        <dbReference type="Rhea" id="RHEA:61976"/>
        <dbReference type="Rhea" id="RHEA-COMP:10622"/>
        <dbReference type="Rhea" id="RHEA-COMP:14480"/>
        <dbReference type="Rhea" id="RHEA-COMP:15993"/>
        <dbReference type="Rhea" id="RHEA-COMP:15994"/>
        <dbReference type="ChEBI" id="CHEBI:15378"/>
        <dbReference type="ChEBI" id="CHEBI:17319"/>
        <dbReference type="ChEBI" id="CHEBI:29947"/>
        <dbReference type="ChEBI" id="CHEBI:32722"/>
        <dbReference type="ChEBI" id="CHEBI:57618"/>
        <dbReference type="ChEBI" id="CHEBI:57844"/>
        <dbReference type="ChEBI" id="CHEBI:59789"/>
        <dbReference type="ChEBI" id="CHEBI:140311"/>
    </reaction>
</comment>
<dbReference type="InterPro" id="IPR007197">
    <property type="entry name" value="rSAM"/>
</dbReference>
<keyword evidence="10" id="KW-0411">Iron-sulfur</keyword>
<evidence type="ECO:0000256" key="9">
    <source>
        <dbReference type="ARBA" id="ARBA00023004"/>
    </source>
</evidence>
<dbReference type="GO" id="GO:0004748">
    <property type="term" value="F:ribonucleoside-diphosphate reductase activity, thioredoxin disulfide as acceptor"/>
    <property type="evidence" value="ECO:0007669"/>
    <property type="project" value="TreeGrafter"/>
</dbReference>
<dbReference type="InterPro" id="IPR058240">
    <property type="entry name" value="rSAM_sf"/>
</dbReference>
<dbReference type="Gene3D" id="3.20.20.70">
    <property type="entry name" value="Aldolase class I"/>
    <property type="match status" value="1"/>
</dbReference>
<dbReference type="SUPFAM" id="SSF102114">
    <property type="entry name" value="Radical SAM enzymes"/>
    <property type="match status" value="1"/>
</dbReference>
<dbReference type="InterPro" id="IPR034457">
    <property type="entry name" value="Organic_radical-activating"/>
</dbReference>
<evidence type="ECO:0000256" key="11">
    <source>
        <dbReference type="ARBA" id="ARBA00047365"/>
    </source>
</evidence>
<dbReference type="InterPro" id="IPR012837">
    <property type="entry name" value="NrdG"/>
</dbReference>